<proteinExistence type="predicted"/>
<feature type="chain" id="PRO_5015681658" description="DUF7580 domain-containing protein" evidence="1">
    <location>
        <begin position="21"/>
        <end position="581"/>
    </location>
</feature>
<dbReference type="RefSeq" id="XP_024752600.1">
    <property type="nucleotide sequence ID" value="XM_024889542.1"/>
</dbReference>
<accession>A0A2T4BIZ8</accession>
<evidence type="ECO:0000256" key="1">
    <source>
        <dbReference type="SAM" id="SignalP"/>
    </source>
</evidence>
<dbReference type="PANTHER" id="PTHR35186:SF4">
    <property type="entry name" value="PRION-INHIBITION AND PROPAGATION HELO DOMAIN-CONTAINING PROTEIN"/>
    <property type="match status" value="1"/>
</dbReference>
<dbReference type="GeneID" id="36597661"/>
<protein>
    <recommendedName>
        <fullName evidence="2">DUF7580 domain-containing protein</fullName>
    </recommendedName>
</protein>
<dbReference type="PANTHER" id="PTHR35186">
    <property type="entry name" value="ANK_REP_REGION DOMAIN-CONTAINING PROTEIN"/>
    <property type="match status" value="1"/>
</dbReference>
<evidence type="ECO:0000313" key="3">
    <source>
        <dbReference type="EMBL" id="PTB69280.1"/>
    </source>
</evidence>
<dbReference type="Pfam" id="PF24476">
    <property type="entry name" value="DUF7580"/>
    <property type="match status" value="1"/>
</dbReference>
<feature type="domain" description="DUF7580" evidence="2">
    <location>
        <begin position="213"/>
        <end position="570"/>
    </location>
</feature>
<evidence type="ECO:0000313" key="4">
    <source>
        <dbReference type="Proteomes" id="UP000241546"/>
    </source>
</evidence>
<sequence>MSSFEPFGIVLHAIPILIAGAELCRDGYGKGKLAFRKRKYVEKLARSLLLHQQTLLETIRLIITRSGYGYDEKVVLSGDSLAYFRDDDVQAQVEAFLGDDNYRALTGRVLDIQGILEEVAKHLDGLIPSHKDDPSDLIGIIEANQTAKKHKADIIPRLKVALKSDAIKQSISELDTATSTLHTFSQTVLMNRDGPFSSLVSSSNMRLAKAFRRIQSASKNLYTALCRCCTGTCHNEHNVHVFLEDRVDVASRLLRSTKQMSDEERAILAFQLIFAAKILAPIQTRCHELSVKYMQEDESDASPQELVPTLSRVRVSGQHRVEVKDSDPLRSKFVPIDNFCSAIVTAHEEAQRVAFILHASNRMGLITSKEQTVILKNNYQTISLREILSETSGAYGARLPLQSAMLLASKLASSLLQYAQTRWFGQAWSKDSISFLLHPESERKRSLADFDRPFVCAKIEDTDANGVNTAEPKSTLLELGILLLEIWHQTTLEHRFAGVTNQISSDYFTRLSLAAQWLDDDYNTLLPLYEQAVRYCVYGASMKRWTEWNTNELWGEICKEVIQPLSDNCGQWKGRPAACSK</sequence>
<reference evidence="4" key="1">
    <citation type="submission" date="2016-07" db="EMBL/GenBank/DDBJ databases">
        <title>Multiple horizontal gene transfer events from other fungi enriched the ability of initially mycotrophic Trichoderma (Ascomycota) to feed on dead plant biomass.</title>
        <authorList>
            <consortium name="DOE Joint Genome Institute"/>
            <person name="Atanasova L."/>
            <person name="Chenthamara K."/>
            <person name="Zhang J."/>
            <person name="Grujic M."/>
            <person name="Henrissat B."/>
            <person name="Kuo A."/>
            <person name="Aerts A."/>
            <person name="Salamov A."/>
            <person name="Lipzen A."/>
            <person name="Labutti K."/>
            <person name="Barry K."/>
            <person name="Miao Y."/>
            <person name="Rahimi M.J."/>
            <person name="Shen Q."/>
            <person name="Grigoriev I.V."/>
            <person name="Kubicek C.P."/>
            <person name="Druzhinina I.S."/>
        </authorList>
    </citation>
    <scope>NUCLEOTIDE SEQUENCE [LARGE SCALE GENOMIC DNA]</scope>
    <source>
        <strain evidence="4">TUCIM 6016</strain>
    </source>
</reference>
<name>A0A2T4BIZ8_9HYPO</name>
<dbReference type="EMBL" id="KZ680208">
    <property type="protein sequence ID" value="PTB69280.1"/>
    <property type="molecule type" value="Genomic_DNA"/>
</dbReference>
<evidence type="ECO:0000259" key="2">
    <source>
        <dbReference type="Pfam" id="PF24476"/>
    </source>
</evidence>
<dbReference type="Proteomes" id="UP000241546">
    <property type="component" value="Unassembled WGS sequence"/>
</dbReference>
<keyword evidence="1" id="KW-0732">Signal</keyword>
<dbReference type="InterPro" id="IPR056002">
    <property type="entry name" value="DUF7580"/>
</dbReference>
<feature type="signal peptide" evidence="1">
    <location>
        <begin position="1"/>
        <end position="20"/>
    </location>
</feature>
<dbReference type="OrthoDB" id="3565018at2759"/>
<keyword evidence="4" id="KW-1185">Reference proteome</keyword>
<gene>
    <name evidence="3" type="ORF">BBK36DRAFT_1110097</name>
</gene>
<dbReference type="AlphaFoldDB" id="A0A2T4BIZ8"/>
<organism evidence="3 4">
    <name type="scientific">Trichoderma citrinoviride</name>
    <dbReference type="NCBI Taxonomy" id="58853"/>
    <lineage>
        <taxon>Eukaryota</taxon>
        <taxon>Fungi</taxon>
        <taxon>Dikarya</taxon>
        <taxon>Ascomycota</taxon>
        <taxon>Pezizomycotina</taxon>
        <taxon>Sordariomycetes</taxon>
        <taxon>Hypocreomycetidae</taxon>
        <taxon>Hypocreales</taxon>
        <taxon>Hypocreaceae</taxon>
        <taxon>Trichoderma</taxon>
    </lineage>
</organism>